<accession>A0A5M6DND9</accession>
<proteinExistence type="predicted"/>
<sequence length="404" mass="46165">MHKEEVTCNACGTIVFDKAIFCYQCGNQVKCKNCQEVLVAGARHCIACGVPVQDNQELTPKTFNKIKFKENGEERLYEIEFTNEVGQEIKEVVADLLKNKLGASPEPKLSFTENKIASSLSVAPQVNSVALSQRSEPVEAALRTENPKPKENITVIPEYPHLNDLEVKLDCRENEWLLIYAFYSSGFGSGTFTKDVVWKQYKEKRLTETRFKNLGTNWKSLFKKHICTVKENEFKFTAQGLDKANELLLMATNGSKFPSRSPRKSVIFAQANLNSQRTNPVSRKTAANTIEADEFDVYKNEHKISLEEFFARKKPGTGNPNRIVTIAYYITKINHQEYFTEGNIDFAYRILNLSGKPVHLKQVIINLKNSRIWFQKVLDRGTNGWRLTRQAEIYVEEKLPASRF</sequence>
<evidence type="ECO:0000313" key="1">
    <source>
        <dbReference type="EMBL" id="KAA5547762.1"/>
    </source>
</evidence>
<keyword evidence="2" id="KW-1185">Reference proteome</keyword>
<protein>
    <submittedName>
        <fullName evidence="1">Zinc ribbon domain-containing protein</fullName>
    </submittedName>
</protein>
<dbReference type="EMBL" id="VWSF01000004">
    <property type="protein sequence ID" value="KAA5547762.1"/>
    <property type="molecule type" value="Genomic_DNA"/>
</dbReference>
<gene>
    <name evidence="1" type="ORF">F0145_07385</name>
</gene>
<dbReference type="AlphaFoldDB" id="A0A5M6DND9"/>
<reference evidence="1 2" key="1">
    <citation type="submission" date="2019-09" db="EMBL/GenBank/DDBJ databases">
        <title>Genome sequence and assembly of Adhaeribacter sp.</title>
        <authorList>
            <person name="Chhetri G."/>
        </authorList>
    </citation>
    <scope>NUCLEOTIDE SEQUENCE [LARGE SCALE GENOMIC DNA]</scope>
    <source>
        <strain evidence="1 2">DK36</strain>
    </source>
</reference>
<name>A0A5M6DND9_9BACT</name>
<comment type="caution">
    <text evidence="1">The sequence shown here is derived from an EMBL/GenBank/DDBJ whole genome shotgun (WGS) entry which is preliminary data.</text>
</comment>
<evidence type="ECO:0000313" key="2">
    <source>
        <dbReference type="Proteomes" id="UP000323426"/>
    </source>
</evidence>
<organism evidence="1 2">
    <name type="scientific">Adhaeribacter rhizoryzae</name>
    <dbReference type="NCBI Taxonomy" id="2607907"/>
    <lineage>
        <taxon>Bacteria</taxon>
        <taxon>Pseudomonadati</taxon>
        <taxon>Bacteroidota</taxon>
        <taxon>Cytophagia</taxon>
        <taxon>Cytophagales</taxon>
        <taxon>Hymenobacteraceae</taxon>
        <taxon>Adhaeribacter</taxon>
    </lineage>
</organism>
<dbReference type="RefSeq" id="WP_150087680.1">
    <property type="nucleotide sequence ID" value="NZ_VWSF01000004.1"/>
</dbReference>
<dbReference type="Proteomes" id="UP000323426">
    <property type="component" value="Unassembled WGS sequence"/>
</dbReference>